<evidence type="ECO:0000313" key="3">
    <source>
        <dbReference type="EMBL" id="CAG5118401.1"/>
    </source>
</evidence>
<evidence type="ECO:0000256" key="1">
    <source>
        <dbReference type="SAM" id="SignalP"/>
    </source>
</evidence>
<comment type="caution">
    <text evidence="3">The sequence shown here is derived from an EMBL/GenBank/DDBJ whole genome shotgun (WGS) entry which is preliminary data.</text>
</comment>
<dbReference type="PANTHER" id="PTHR11177:SF360">
    <property type="entry name" value="CHITINASE 4-RELATED"/>
    <property type="match status" value="1"/>
</dbReference>
<sequence length="200" mass="22256">MSFLIVVVAVLIPWSWCGPADMLMCYFQSASRHRAAHLARFEVEHIDFSLCTHYIYASAKINNDTHEIASSDPQAEEGPTGLYRRFVDGKKTVPSIKTMISVGGVENSPVSMFSRLGQNSEHINQFANSVVRFLVLHGFDGLDFDWVYPSNATDKIAHSNILQALHRVFSQHTQGKLLLTATGHAFELAIQSGYDPVEMA</sequence>
<evidence type="ECO:0000259" key="2">
    <source>
        <dbReference type="PROSITE" id="PS51910"/>
    </source>
</evidence>
<dbReference type="AlphaFoldDB" id="A0A8S3YSL1"/>
<dbReference type="Pfam" id="PF00704">
    <property type="entry name" value="Glyco_hydro_18"/>
    <property type="match status" value="1"/>
</dbReference>
<dbReference type="GO" id="GO:0005975">
    <property type="term" value="P:carbohydrate metabolic process"/>
    <property type="evidence" value="ECO:0007669"/>
    <property type="project" value="InterPro"/>
</dbReference>
<protein>
    <recommendedName>
        <fullName evidence="2">GH18 domain-containing protein</fullName>
    </recommendedName>
</protein>
<feature type="non-terminal residue" evidence="3">
    <location>
        <position position="200"/>
    </location>
</feature>
<keyword evidence="4" id="KW-1185">Reference proteome</keyword>
<organism evidence="3 4">
    <name type="scientific">Candidula unifasciata</name>
    <dbReference type="NCBI Taxonomy" id="100452"/>
    <lineage>
        <taxon>Eukaryota</taxon>
        <taxon>Metazoa</taxon>
        <taxon>Spiralia</taxon>
        <taxon>Lophotrochozoa</taxon>
        <taxon>Mollusca</taxon>
        <taxon>Gastropoda</taxon>
        <taxon>Heterobranchia</taxon>
        <taxon>Euthyneura</taxon>
        <taxon>Panpulmonata</taxon>
        <taxon>Eupulmonata</taxon>
        <taxon>Stylommatophora</taxon>
        <taxon>Helicina</taxon>
        <taxon>Helicoidea</taxon>
        <taxon>Geomitridae</taxon>
        <taxon>Candidula</taxon>
    </lineage>
</organism>
<dbReference type="Proteomes" id="UP000678393">
    <property type="component" value="Unassembled WGS sequence"/>
</dbReference>
<dbReference type="InterPro" id="IPR017853">
    <property type="entry name" value="GH"/>
</dbReference>
<dbReference type="SUPFAM" id="SSF51445">
    <property type="entry name" value="(Trans)glycosidases"/>
    <property type="match status" value="1"/>
</dbReference>
<dbReference type="GO" id="GO:0006032">
    <property type="term" value="P:chitin catabolic process"/>
    <property type="evidence" value="ECO:0007669"/>
    <property type="project" value="TreeGrafter"/>
</dbReference>
<dbReference type="GO" id="GO:0004568">
    <property type="term" value="F:chitinase activity"/>
    <property type="evidence" value="ECO:0007669"/>
    <property type="project" value="TreeGrafter"/>
</dbReference>
<name>A0A8S3YSL1_9EUPU</name>
<dbReference type="GO" id="GO:0005576">
    <property type="term" value="C:extracellular region"/>
    <property type="evidence" value="ECO:0007669"/>
    <property type="project" value="TreeGrafter"/>
</dbReference>
<dbReference type="InterPro" id="IPR001223">
    <property type="entry name" value="Glyco_hydro18_cat"/>
</dbReference>
<dbReference type="EMBL" id="CAJHNH020000548">
    <property type="protein sequence ID" value="CAG5118401.1"/>
    <property type="molecule type" value="Genomic_DNA"/>
</dbReference>
<dbReference type="PANTHER" id="PTHR11177">
    <property type="entry name" value="CHITINASE"/>
    <property type="match status" value="1"/>
</dbReference>
<evidence type="ECO:0000313" key="4">
    <source>
        <dbReference type="Proteomes" id="UP000678393"/>
    </source>
</evidence>
<feature type="signal peptide" evidence="1">
    <location>
        <begin position="1"/>
        <end position="17"/>
    </location>
</feature>
<feature type="chain" id="PRO_5035853696" description="GH18 domain-containing protein" evidence="1">
    <location>
        <begin position="18"/>
        <end position="200"/>
    </location>
</feature>
<accession>A0A8S3YSL1</accession>
<dbReference type="GO" id="GO:0008061">
    <property type="term" value="F:chitin binding"/>
    <property type="evidence" value="ECO:0007669"/>
    <property type="project" value="TreeGrafter"/>
</dbReference>
<feature type="domain" description="GH18" evidence="2">
    <location>
        <begin position="21"/>
        <end position="200"/>
    </location>
</feature>
<reference evidence="3" key="1">
    <citation type="submission" date="2021-04" db="EMBL/GenBank/DDBJ databases">
        <authorList>
            <consortium name="Molecular Ecology Group"/>
        </authorList>
    </citation>
    <scope>NUCLEOTIDE SEQUENCE</scope>
</reference>
<keyword evidence="1" id="KW-0732">Signal</keyword>
<dbReference type="InterPro" id="IPR050314">
    <property type="entry name" value="Glycosyl_Hydrlase_18"/>
</dbReference>
<dbReference type="Gene3D" id="3.20.20.80">
    <property type="entry name" value="Glycosidases"/>
    <property type="match status" value="1"/>
</dbReference>
<dbReference type="OrthoDB" id="76388at2759"/>
<proteinExistence type="predicted"/>
<dbReference type="PROSITE" id="PS51910">
    <property type="entry name" value="GH18_2"/>
    <property type="match status" value="1"/>
</dbReference>
<gene>
    <name evidence="3" type="ORF">CUNI_LOCUS3959</name>
</gene>